<dbReference type="InterPro" id="IPR011611">
    <property type="entry name" value="PfkB_dom"/>
</dbReference>
<keyword evidence="2" id="KW-0418">Kinase</keyword>
<dbReference type="EMBL" id="DF820467">
    <property type="protein sequence ID" value="GAK58420.1"/>
    <property type="molecule type" value="Genomic_DNA"/>
</dbReference>
<keyword evidence="3" id="KW-1185">Reference proteome</keyword>
<protein>
    <submittedName>
        <fullName evidence="2">Ribokinase</fullName>
    </submittedName>
</protein>
<feature type="domain" description="Carbohydrate kinase PfkB" evidence="1">
    <location>
        <begin position="20"/>
        <end position="289"/>
    </location>
</feature>
<name>A0A081C1G5_VECG1</name>
<evidence type="ECO:0000259" key="1">
    <source>
        <dbReference type="Pfam" id="PF00294"/>
    </source>
</evidence>
<organism evidence="2">
    <name type="scientific">Vecturithrix granuli</name>
    <dbReference type="NCBI Taxonomy" id="1499967"/>
    <lineage>
        <taxon>Bacteria</taxon>
        <taxon>Candidatus Moduliflexota</taxon>
        <taxon>Candidatus Vecturitrichia</taxon>
        <taxon>Candidatus Vecturitrichales</taxon>
        <taxon>Candidatus Vecturitrichaceae</taxon>
        <taxon>Candidatus Vecturithrix</taxon>
    </lineage>
</organism>
<dbReference type="InterPro" id="IPR029056">
    <property type="entry name" value="Ribokinase-like"/>
</dbReference>
<dbReference type="Pfam" id="PF00294">
    <property type="entry name" value="PfkB"/>
    <property type="match status" value="1"/>
</dbReference>
<evidence type="ECO:0000313" key="3">
    <source>
        <dbReference type="Proteomes" id="UP000030661"/>
    </source>
</evidence>
<dbReference type="PANTHER" id="PTHR42774">
    <property type="entry name" value="PHOSPHOTRANSFERASE SYSTEM TRANSPORT PROTEIN"/>
    <property type="match status" value="1"/>
</dbReference>
<dbReference type="PANTHER" id="PTHR42774:SF3">
    <property type="entry name" value="KETOHEXOKINASE"/>
    <property type="match status" value="1"/>
</dbReference>
<reference evidence="2" key="1">
    <citation type="journal article" date="2015" name="PeerJ">
        <title>First genomic representation of candidate bacterial phylum KSB3 points to enhanced environmental sensing as a trigger of wastewater bulking.</title>
        <authorList>
            <person name="Sekiguchi Y."/>
            <person name="Ohashi A."/>
            <person name="Parks D.H."/>
            <person name="Yamauchi T."/>
            <person name="Tyson G.W."/>
            <person name="Hugenholtz P."/>
        </authorList>
    </citation>
    <scope>NUCLEOTIDE SEQUENCE [LARGE SCALE GENOMIC DNA]</scope>
</reference>
<dbReference type="GO" id="GO:0016301">
    <property type="term" value="F:kinase activity"/>
    <property type="evidence" value="ECO:0007669"/>
    <property type="project" value="UniProtKB-KW"/>
</dbReference>
<evidence type="ECO:0000313" key="2">
    <source>
        <dbReference type="EMBL" id="GAK58420.1"/>
    </source>
</evidence>
<dbReference type="HOGENOM" id="CLU_027634_2_2_0"/>
<accession>A0A081C1G5</accession>
<gene>
    <name evidence="2" type="ORF">U27_05394</name>
</gene>
<dbReference type="AlphaFoldDB" id="A0A081C1G5"/>
<sequence>MSQFDVIGVGVNVVDILVQLPSRVEIGGKQKVEHLTIQGGGPAGTGSCVCAALGWRTAFVTQFGDNMLSQVARLEFETRGILPDLFLENPQARPCAANVHIDPHTAERTIFFTRDGYQYLRPADLPAEIMKTARILLVDGYEPEAAQASLEAIQGTPCRSVLDVEQGDVDELLRLIALATDAILPMATARILTGKNSPEDVLRALSRETSGQLVVTEGTLGSWALTPEGIIHQPAFQVTAIDTTGCGDVFHGAYAAGILAEMPLAVRLEFSAWLASLTACFVGGRTGIPRQKELASLDQSRLSSALKQYVSQFSQRA</sequence>
<proteinExistence type="predicted"/>
<dbReference type="Proteomes" id="UP000030661">
    <property type="component" value="Unassembled WGS sequence"/>
</dbReference>
<dbReference type="Gene3D" id="3.40.1190.20">
    <property type="match status" value="1"/>
</dbReference>
<dbReference type="SUPFAM" id="SSF53613">
    <property type="entry name" value="Ribokinase-like"/>
    <property type="match status" value="1"/>
</dbReference>
<dbReference type="STRING" id="1499967.U27_05394"/>
<dbReference type="eggNOG" id="COG0524">
    <property type="taxonomic scope" value="Bacteria"/>
</dbReference>
<keyword evidence="2" id="KW-0808">Transferase</keyword>
<dbReference type="InterPro" id="IPR052562">
    <property type="entry name" value="Ketohexokinase-related"/>
</dbReference>